<keyword evidence="2" id="KW-1185">Reference proteome</keyword>
<dbReference type="EMBL" id="QQAY01000001">
    <property type="protein sequence ID" value="RDI48024.1"/>
    <property type="molecule type" value="Genomic_DNA"/>
</dbReference>
<organism evidence="1 2">
    <name type="scientific">Falsibacillus pallidus</name>
    <dbReference type="NCBI Taxonomy" id="493781"/>
    <lineage>
        <taxon>Bacteria</taxon>
        <taxon>Bacillati</taxon>
        <taxon>Bacillota</taxon>
        <taxon>Bacilli</taxon>
        <taxon>Bacillales</taxon>
        <taxon>Bacillaceae</taxon>
        <taxon>Falsibacillus</taxon>
    </lineage>
</organism>
<name>A0A370GZD6_9BACI</name>
<dbReference type="OrthoDB" id="9964561at2"/>
<gene>
    <name evidence="1" type="ORF">DFR59_101693</name>
</gene>
<protein>
    <submittedName>
        <fullName evidence="1">Uncharacterized protein</fullName>
    </submittedName>
</protein>
<reference evidence="1 2" key="1">
    <citation type="submission" date="2018-07" db="EMBL/GenBank/DDBJ databases">
        <title>Genomic Encyclopedia of Type Strains, Phase IV (KMG-IV): sequencing the most valuable type-strain genomes for metagenomic binning, comparative biology and taxonomic classification.</title>
        <authorList>
            <person name="Goeker M."/>
        </authorList>
    </citation>
    <scope>NUCLEOTIDE SEQUENCE [LARGE SCALE GENOMIC DNA]</scope>
    <source>
        <strain evidence="1 2">DSM 25281</strain>
    </source>
</reference>
<sequence>MKSNYGLMEGRRKNKLFDAIKFKFEAAFTQDQKDEYEFEFSFEEMDMLHSFVDWYVKELDLEAEDQGENVSDNPMFLSLVSVRNQVEKELSIRKPIF</sequence>
<dbReference type="RefSeq" id="WP_147278249.1">
    <property type="nucleotide sequence ID" value="NZ_QQAY01000001.1"/>
</dbReference>
<comment type="caution">
    <text evidence="1">The sequence shown here is derived from an EMBL/GenBank/DDBJ whole genome shotgun (WGS) entry which is preliminary data.</text>
</comment>
<dbReference type="Proteomes" id="UP000255326">
    <property type="component" value="Unassembled WGS sequence"/>
</dbReference>
<accession>A0A370GZD6</accession>
<proteinExistence type="predicted"/>
<dbReference type="AlphaFoldDB" id="A0A370GZD6"/>
<evidence type="ECO:0000313" key="1">
    <source>
        <dbReference type="EMBL" id="RDI48024.1"/>
    </source>
</evidence>
<evidence type="ECO:0000313" key="2">
    <source>
        <dbReference type="Proteomes" id="UP000255326"/>
    </source>
</evidence>